<feature type="region of interest" description="Disordered" evidence="2">
    <location>
        <begin position="93"/>
        <end position="113"/>
    </location>
</feature>
<sequence length="242" mass="26577">MSSGPKFRWYDVLFGTNAFKVFQQHYRLLAYSNERLEEKVLGLNREATKRNSEIARMQQELNLVRDDNSRLNREITRLRARIAGVDLSKDGPRVDVGNGQSVPVSMGRESQDKKVERYAAQYGAGSIHRPVTAQVHESTTSLSQAMMAQQVLDDAIDRANGYPADDIAPAGNRRPREPEIPAYVQESRPEPVRESYSPPVHETRSYVSPSRHDDSPSSSDRSGGWGGGDSGGSSDGGGGGGD</sequence>
<evidence type="ECO:0000313" key="3">
    <source>
        <dbReference type="EMBL" id="DAF93479.1"/>
    </source>
</evidence>
<organism evidence="3">
    <name type="scientific">Myoviridae sp. ctshb19</name>
    <dbReference type="NCBI Taxonomy" id="2825194"/>
    <lineage>
        <taxon>Viruses</taxon>
        <taxon>Duplodnaviria</taxon>
        <taxon>Heunggongvirae</taxon>
        <taxon>Uroviricota</taxon>
        <taxon>Caudoviricetes</taxon>
    </lineage>
</organism>
<accession>A0A8S5UG63</accession>
<evidence type="ECO:0000256" key="2">
    <source>
        <dbReference type="SAM" id="MobiDB-lite"/>
    </source>
</evidence>
<protein>
    <submittedName>
        <fullName evidence="3">Intron-binding protein aquarius N-terminus</fullName>
    </submittedName>
</protein>
<feature type="compositionally biased region" description="Gly residues" evidence="2">
    <location>
        <begin position="223"/>
        <end position="242"/>
    </location>
</feature>
<feature type="region of interest" description="Disordered" evidence="2">
    <location>
        <begin position="159"/>
        <end position="242"/>
    </location>
</feature>
<reference evidence="3" key="1">
    <citation type="journal article" date="2021" name="Proc. Natl. Acad. Sci. U.S.A.">
        <title>A Catalog of Tens of Thousands of Viruses from Human Metagenomes Reveals Hidden Associations with Chronic Diseases.</title>
        <authorList>
            <person name="Tisza M.J."/>
            <person name="Buck C.B."/>
        </authorList>
    </citation>
    <scope>NUCLEOTIDE SEQUENCE</scope>
    <source>
        <strain evidence="3">Ctshb19</strain>
    </source>
</reference>
<feature type="coiled-coil region" evidence="1">
    <location>
        <begin position="33"/>
        <end position="81"/>
    </location>
</feature>
<keyword evidence="1" id="KW-0175">Coiled coil</keyword>
<evidence type="ECO:0000256" key="1">
    <source>
        <dbReference type="SAM" id="Coils"/>
    </source>
</evidence>
<proteinExistence type="predicted"/>
<name>A0A8S5UG63_9CAUD</name>
<dbReference type="EMBL" id="BK016086">
    <property type="protein sequence ID" value="DAF93479.1"/>
    <property type="molecule type" value="Genomic_DNA"/>
</dbReference>